<evidence type="ECO:0000313" key="2">
    <source>
        <dbReference type="EMBL" id="RAW03251.1"/>
    </source>
</evidence>
<name>A0A364Y841_9BACT</name>
<dbReference type="Pfam" id="PF12867">
    <property type="entry name" value="DinB_2"/>
    <property type="match status" value="1"/>
</dbReference>
<accession>A0A364Y841</accession>
<dbReference type="InterPro" id="IPR024775">
    <property type="entry name" value="DinB-like"/>
</dbReference>
<sequence length="177" mass="20707">MNAYFQKYFDLLEIERKILVAELRALSEEQRNIRIRGKWSINQLVAHLLTAERLSLLYMKKKSLGIDKLDDSGALEVLKMLLLKFSQRVPVFRFTAPKSLVASTPTSLKFDELILKWDDSRADLKKFLASIPSEHARKKIFKHHIAGRLDAAQAVCFLREHFRHHMPQVRRLLNSFH</sequence>
<dbReference type="SUPFAM" id="SSF109854">
    <property type="entry name" value="DinB/YfiT-like putative metalloenzymes"/>
    <property type="match status" value="1"/>
</dbReference>
<comment type="caution">
    <text evidence="2">The sequence shown here is derived from an EMBL/GenBank/DDBJ whole genome shotgun (WGS) entry which is preliminary data.</text>
</comment>
<evidence type="ECO:0000313" key="3">
    <source>
        <dbReference type="Proteomes" id="UP000251889"/>
    </source>
</evidence>
<dbReference type="AlphaFoldDB" id="A0A364Y841"/>
<keyword evidence="3" id="KW-1185">Reference proteome</keyword>
<dbReference type="OrthoDB" id="979115at2"/>
<feature type="domain" description="DinB-like" evidence="1">
    <location>
        <begin position="12"/>
        <end position="168"/>
    </location>
</feature>
<reference evidence="2 3" key="1">
    <citation type="submission" date="2018-06" db="EMBL/GenBank/DDBJ databases">
        <title>Chryseolinea flavus sp. nov., a member of the phylum Bacteroidetes isolated from soil.</title>
        <authorList>
            <person name="Li Y."/>
            <person name="Wang J."/>
        </authorList>
    </citation>
    <scope>NUCLEOTIDE SEQUENCE [LARGE SCALE GENOMIC DNA]</scope>
    <source>
        <strain evidence="2 3">SDU1-6</strain>
    </source>
</reference>
<protein>
    <recommendedName>
        <fullName evidence="1">DinB-like domain-containing protein</fullName>
    </recommendedName>
</protein>
<gene>
    <name evidence="2" type="ORF">DQQ10_03970</name>
</gene>
<evidence type="ECO:0000259" key="1">
    <source>
        <dbReference type="Pfam" id="PF12867"/>
    </source>
</evidence>
<dbReference type="EMBL" id="QMFY01000001">
    <property type="protein sequence ID" value="RAW03251.1"/>
    <property type="molecule type" value="Genomic_DNA"/>
</dbReference>
<dbReference type="InterPro" id="IPR034660">
    <property type="entry name" value="DinB/YfiT-like"/>
</dbReference>
<proteinExistence type="predicted"/>
<dbReference type="Proteomes" id="UP000251889">
    <property type="component" value="Unassembled WGS sequence"/>
</dbReference>
<dbReference type="Gene3D" id="1.20.120.450">
    <property type="entry name" value="dinb family like domain"/>
    <property type="match status" value="1"/>
</dbReference>
<organism evidence="2 3">
    <name type="scientific">Pseudochryseolinea flava</name>
    <dbReference type="NCBI Taxonomy" id="2059302"/>
    <lineage>
        <taxon>Bacteria</taxon>
        <taxon>Pseudomonadati</taxon>
        <taxon>Bacteroidota</taxon>
        <taxon>Cytophagia</taxon>
        <taxon>Cytophagales</taxon>
        <taxon>Fulvivirgaceae</taxon>
        <taxon>Pseudochryseolinea</taxon>
    </lineage>
</organism>
<dbReference type="RefSeq" id="WP_112745466.1">
    <property type="nucleotide sequence ID" value="NZ_QMFY01000001.1"/>
</dbReference>